<comment type="caution">
    <text evidence="9">The sequence shown here is derived from an EMBL/GenBank/DDBJ whole genome shotgun (WGS) entry which is preliminary data.</text>
</comment>
<dbReference type="InterPro" id="IPR000415">
    <property type="entry name" value="Nitroreductase-like"/>
</dbReference>
<comment type="cofactor">
    <cofactor evidence="1">
        <name>FMN</name>
        <dbReference type="ChEBI" id="CHEBI:58210"/>
    </cofactor>
</comment>
<dbReference type="Gene3D" id="3.40.109.10">
    <property type="entry name" value="NADH Oxidase"/>
    <property type="match status" value="1"/>
</dbReference>
<keyword evidence="10" id="KW-1185">Reference proteome</keyword>
<keyword evidence="7" id="KW-0520">NAD</keyword>
<protein>
    <submittedName>
        <fullName evidence="9">Nitroreductase</fullName>
    </submittedName>
</protein>
<dbReference type="SUPFAM" id="SSF55469">
    <property type="entry name" value="FMN-dependent nitroreductase-like"/>
    <property type="match status" value="1"/>
</dbReference>
<dbReference type="RefSeq" id="WP_209846220.1">
    <property type="nucleotide sequence ID" value="NZ_CBCRVE010000002.1"/>
</dbReference>
<dbReference type="InterPro" id="IPR029479">
    <property type="entry name" value="Nitroreductase"/>
</dbReference>
<evidence type="ECO:0000256" key="5">
    <source>
        <dbReference type="ARBA" id="ARBA00022857"/>
    </source>
</evidence>
<dbReference type="Proteomes" id="UP001519273">
    <property type="component" value="Unassembled WGS sequence"/>
</dbReference>
<evidence type="ECO:0000256" key="3">
    <source>
        <dbReference type="ARBA" id="ARBA00022630"/>
    </source>
</evidence>
<dbReference type="InterPro" id="IPR052530">
    <property type="entry name" value="NAD(P)H_nitroreductase"/>
</dbReference>
<evidence type="ECO:0000256" key="7">
    <source>
        <dbReference type="ARBA" id="ARBA00023027"/>
    </source>
</evidence>
<sequence>MEIQQLIESRRNIKKFKPDKVDLEQIKSWLHSASMAPNHRLTEPWEILFVGTEAREKLNHKRNFGDAPVVLAILSKRGSSKVETDENMVAVSCFIQNFNLIAWSSGIGTSWSSLGITPTARQILGITEEYDVVALLGVGYPEEVPIAKERTPIDRKIHFVK</sequence>
<evidence type="ECO:0000256" key="6">
    <source>
        <dbReference type="ARBA" id="ARBA00023002"/>
    </source>
</evidence>
<dbReference type="PANTHER" id="PTHR43821:SF1">
    <property type="entry name" value="NAD(P)H NITROREDUCTASE YDJA-RELATED"/>
    <property type="match status" value="1"/>
</dbReference>
<evidence type="ECO:0000313" key="10">
    <source>
        <dbReference type="Proteomes" id="UP001519273"/>
    </source>
</evidence>
<accession>A0ABS4H144</accession>
<keyword evidence="5" id="KW-0521">NADP</keyword>
<keyword evidence="4" id="KW-0288">FMN</keyword>
<organism evidence="9 10">
    <name type="scientific">Paenibacillus sediminis</name>
    <dbReference type="NCBI Taxonomy" id="664909"/>
    <lineage>
        <taxon>Bacteria</taxon>
        <taxon>Bacillati</taxon>
        <taxon>Bacillota</taxon>
        <taxon>Bacilli</taxon>
        <taxon>Bacillales</taxon>
        <taxon>Paenibacillaceae</taxon>
        <taxon>Paenibacillus</taxon>
    </lineage>
</organism>
<keyword evidence="6" id="KW-0560">Oxidoreductase</keyword>
<evidence type="ECO:0000256" key="1">
    <source>
        <dbReference type="ARBA" id="ARBA00001917"/>
    </source>
</evidence>
<dbReference type="Pfam" id="PF00881">
    <property type="entry name" value="Nitroreductase"/>
    <property type="match status" value="1"/>
</dbReference>
<dbReference type="PANTHER" id="PTHR43821">
    <property type="entry name" value="NAD(P)H NITROREDUCTASE YDJA-RELATED"/>
    <property type="match status" value="1"/>
</dbReference>
<feature type="domain" description="Nitroreductase" evidence="8">
    <location>
        <begin position="57"/>
        <end position="140"/>
    </location>
</feature>
<evidence type="ECO:0000259" key="8">
    <source>
        <dbReference type="Pfam" id="PF00881"/>
    </source>
</evidence>
<keyword evidence="3" id="KW-0285">Flavoprotein</keyword>
<evidence type="ECO:0000256" key="4">
    <source>
        <dbReference type="ARBA" id="ARBA00022643"/>
    </source>
</evidence>
<dbReference type="EMBL" id="JAGGKP010000001">
    <property type="protein sequence ID" value="MBP1936244.1"/>
    <property type="molecule type" value="Genomic_DNA"/>
</dbReference>
<name>A0ABS4H144_9BACL</name>
<dbReference type="CDD" id="cd02135">
    <property type="entry name" value="YdjA-like"/>
    <property type="match status" value="1"/>
</dbReference>
<dbReference type="InterPro" id="IPR026021">
    <property type="entry name" value="YdjA-like"/>
</dbReference>
<comment type="similarity">
    <text evidence="2">Belongs to the nitroreductase family.</text>
</comment>
<evidence type="ECO:0000313" key="9">
    <source>
        <dbReference type="EMBL" id="MBP1936244.1"/>
    </source>
</evidence>
<proteinExistence type="inferred from homology"/>
<gene>
    <name evidence="9" type="ORF">J2Z20_001105</name>
</gene>
<evidence type="ECO:0000256" key="2">
    <source>
        <dbReference type="ARBA" id="ARBA00007118"/>
    </source>
</evidence>
<reference evidence="9 10" key="1">
    <citation type="submission" date="2021-03" db="EMBL/GenBank/DDBJ databases">
        <title>Genomic Encyclopedia of Type Strains, Phase IV (KMG-IV): sequencing the most valuable type-strain genomes for metagenomic binning, comparative biology and taxonomic classification.</title>
        <authorList>
            <person name="Goeker M."/>
        </authorList>
    </citation>
    <scope>NUCLEOTIDE SEQUENCE [LARGE SCALE GENOMIC DNA]</scope>
    <source>
        <strain evidence="9 10">DSM 23491</strain>
    </source>
</reference>